<comment type="caution">
    <text evidence="8">The sequence shown here is derived from an EMBL/GenBank/DDBJ whole genome shotgun (WGS) entry which is preliminary data.</text>
</comment>
<evidence type="ECO:0000313" key="9">
    <source>
        <dbReference type="Proteomes" id="UP000268857"/>
    </source>
</evidence>
<dbReference type="Pfam" id="PF09335">
    <property type="entry name" value="VTT_dom"/>
    <property type="match status" value="1"/>
</dbReference>
<dbReference type="InterPro" id="IPR015414">
    <property type="entry name" value="TMEM64"/>
</dbReference>
<evidence type="ECO:0000256" key="3">
    <source>
        <dbReference type="ARBA" id="ARBA00022692"/>
    </source>
</evidence>
<dbReference type="PANTHER" id="PTHR12677">
    <property type="entry name" value="GOLGI APPARATUS MEMBRANE PROTEIN TVP38-RELATED"/>
    <property type="match status" value="1"/>
</dbReference>
<dbReference type="AlphaFoldDB" id="A0A3S5K292"/>
<evidence type="ECO:0000256" key="1">
    <source>
        <dbReference type="ARBA" id="ARBA00004651"/>
    </source>
</evidence>
<dbReference type="InterPro" id="IPR032816">
    <property type="entry name" value="VTT_dom"/>
</dbReference>
<keyword evidence="2 6" id="KW-1003">Cell membrane</keyword>
<feature type="transmembrane region" description="Helical" evidence="6">
    <location>
        <begin position="136"/>
        <end position="157"/>
    </location>
</feature>
<evidence type="ECO:0000313" key="8">
    <source>
        <dbReference type="EMBL" id="RUR83692.1"/>
    </source>
</evidence>
<keyword evidence="4 6" id="KW-1133">Transmembrane helix</keyword>
<feature type="transmembrane region" description="Helical" evidence="6">
    <location>
        <begin position="169"/>
        <end position="191"/>
    </location>
</feature>
<name>A0A3S5K292_CHLFR</name>
<keyword evidence="5 6" id="KW-0472">Membrane</keyword>
<keyword evidence="3 6" id="KW-0812">Transmembrane</keyword>
<protein>
    <recommendedName>
        <fullName evidence="6">TVP38/TMEM64 family membrane protein</fullName>
    </recommendedName>
</protein>
<keyword evidence="9" id="KW-1185">Reference proteome</keyword>
<feature type="transmembrane region" description="Helical" evidence="6">
    <location>
        <begin position="197"/>
        <end position="216"/>
    </location>
</feature>
<dbReference type="PANTHER" id="PTHR12677:SF59">
    <property type="entry name" value="GOLGI APPARATUS MEMBRANE PROTEIN TVP38-RELATED"/>
    <property type="match status" value="1"/>
</dbReference>
<dbReference type="RefSeq" id="WP_026087767.1">
    <property type="nucleotide sequence ID" value="NZ_AJLN01000017.1"/>
</dbReference>
<dbReference type="OrthoDB" id="9812980at2"/>
<dbReference type="GO" id="GO:0005886">
    <property type="term" value="C:plasma membrane"/>
    <property type="evidence" value="ECO:0007669"/>
    <property type="project" value="UniProtKB-SubCell"/>
</dbReference>
<evidence type="ECO:0000256" key="4">
    <source>
        <dbReference type="ARBA" id="ARBA00022989"/>
    </source>
</evidence>
<gene>
    <name evidence="8" type="primary">ydjZ</name>
    <name evidence="8" type="ORF">PCC6912_19350</name>
</gene>
<dbReference type="Proteomes" id="UP000268857">
    <property type="component" value="Unassembled WGS sequence"/>
</dbReference>
<feature type="domain" description="VTT" evidence="7">
    <location>
        <begin position="73"/>
        <end position="188"/>
    </location>
</feature>
<organism evidence="8 9">
    <name type="scientific">Chlorogloeopsis fritschii PCC 6912</name>
    <dbReference type="NCBI Taxonomy" id="211165"/>
    <lineage>
        <taxon>Bacteria</taxon>
        <taxon>Bacillati</taxon>
        <taxon>Cyanobacteriota</taxon>
        <taxon>Cyanophyceae</taxon>
        <taxon>Nostocales</taxon>
        <taxon>Chlorogloeopsidaceae</taxon>
        <taxon>Chlorogloeopsis</taxon>
    </lineage>
</organism>
<feature type="transmembrane region" description="Helical" evidence="6">
    <location>
        <begin position="89"/>
        <end position="109"/>
    </location>
</feature>
<dbReference type="EMBL" id="RSCJ01000006">
    <property type="protein sequence ID" value="RUR83692.1"/>
    <property type="molecule type" value="Genomic_DNA"/>
</dbReference>
<evidence type="ECO:0000256" key="6">
    <source>
        <dbReference type="RuleBase" id="RU366058"/>
    </source>
</evidence>
<accession>A0A3S5K292</accession>
<reference evidence="8 9" key="1">
    <citation type="journal article" date="2019" name="Genome Biol. Evol.">
        <title>Day and night: Metabolic profiles and evolutionary relationships of six axenic non-marine cyanobacteria.</title>
        <authorList>
            <person name="Will S.E."/>
            <person name="Henke P."/>
            <person name="Boedeker C."/>
            <person name="Huang S."/>
            <person name="Brinkmann H."/>
            <person name="Rohde M."/>
            <person name="Jarek M."/>
            <person name="Friedl T."/>
            <person name="Seufert S."/>
            <person name="Schumacher M."/>
            <person name="Overmann J."/>
            <person name="Neumann-Schaal M."/>
            <person name="Petersen J."/>
        </authorList>
    </citation>
    <scope>NUCLEOTIDE SEQUENCE [LARGE SCALE GENOMIC DNA]</scope>
    <source>
        <strain evidence="8 9">PCC 6912</strain>
    </source>
</reference>
<feature type="transmembrane region" description="Helical" evidence="6">
    <location>
        <begin position="59"/>
        <end position="82"/>
    </location>
</feature>
<evidence type="ECO:0000259" key="7">
    <source>
        <dbReference type="Pfam" id="PF09335"/>
    </source>
</evidence>
<sequence>MKRRKRIKILFNRQNAFAMALLLLCLSICYWQLNSEVKLLTPEGFKQGVKNLGVLGPLVYISILTLSVVVSPIPSAPLAVVAGAMWGSILAGIYSVIGGFLGSLIAYFLGRTLGRSAIKALTGKIIYFSKQRGETYLSWLIFITRLLPIFSFDLISYAAGIAGLSLPKYAIATFLGMIPSTFLLTYMGGVFELGMPLGIAISIVFPIILIGLPWLIRRYNWLGMKDVFRVE</sequence>
<comment type="similarity">
    <text evidence="6">Belongs to the TVP38/TMEM64 family.</text>
</comment>
<evidence type="ECO:0000256" key="2">
    <source>
        <dbReference type="ARBA" id="ARBA00022475"/>
    </source>
</evidence>
<proteinExistence type="inferred from homology"/>
<evidence type="ECO:0000256" key="5">
    <source>
        <dbReference type="ARBA" id="ARBA00023136"/>
    </source>
</evidence>
<dbReference type="STRING" id="211165.GCA_000317285_00216"/>
<comment type="subcellular location">
    <subcellularLocation>
        <location evidence="1 6">Cell membrane</location>
        <topology evidence="1 6">Multi-pass membrane protein</topology>
    </subcellularLocation>
</comment>